<dbReference type="KEGG" id="dwd:DSCW_35940"/>
<dbReference type="EMBL" id="AP021875">
    <property type="protein sequence ID" value="BBO76177.1"/>
    <property type="molecule type" value="Genomic_DNA"/>
</dbReference>
<sequence length="78" mass="9014">MATDKKVSITISIEKVYRDQLRTMAAKRNLHDPDQLTSASTIAREIICQHVDELDRVEAGFVSDNTLRRREKNEKDEL</sequence>
<organism evidence="1 2">
    <name type="scientific">Desulfosarcina widdelii</name>
    <dbReference type="NCBI Taxonomy" id="947919"/>
    <lineage>
        <taxon>Bacteria</taxon>
        <taxon>Pseudomonadati</taxon>
        <taxon>Thermodesulfobacteriota</taxon>
        <taxon>Desulfobacteria</taxon>
        <taxon>Desulfobacterales</taxon>
        <taxon>Desulfosarcinaceae</taxon>
        <taxon>Desulfosarcina</taxon>
    </lineage>
</organism>
<dbReference type="OrthoDB" id="9896997at2"/>
<dbReference type="AlphaFoldDB" id="A0A5K7ZJC5"/>
<name>A0A5K7ZJC5_9BACT</name>
<protein>
    <recommendedName>
        <fullName evidence="3">CopG family transcriptional regulator</fullName>
    </recommendedName>
</protein>
<reference evidence="1 2" key="1">
    <citation type="submission" date="2019-11" db="EMBL/GenBank/DDBJ databases">
        <title>Comparative genomics of hydrocarbon-degrading Desulfosarcina strains.</title>
        <authorList>
            <person name="Watanabe M."/>
            <person name="Kojima H."/>
            <person name="Fukui M."/>
        </authorList>
    </citation>
    <scope>NUCLEOTIDE SEQUENCE [LARGE SCALE GENOMIC DNA]</scope>
    <source>
        <strain evidence="1 2">PP31</strain>
    </source>
</reference>
<keyword evidence="2" id="KW-1185">Reference proteome</keyword>
<dbReference type="Proteomes" id="UP000427769">
    <property type="component" value="Chromosome"/>
</dbReference>
<evidence type="ECO:0000313" key="2">
    <source>
        <dbReference type="Proteomes" id="UP000427769"/>
    </source>
</evidence>
<gene>
    <name evidence="1" type="ORF">DSCW_35940</name>
</gene>
<evidence type="ECO:0000313" key="1">
    <source>
        <dbReference type="EMBL" id="BBO76177.1"/>
    </source>
</evidence>
<proteinExistence type="predicted"/>
<evidence type="ECO:0008006" key="3">
    <source>
        <dbReference type="Google" id="ProtNLM"/>
    </source>
</evidence>
<accession>A0A5K7ZJC5</accession>
<dbReference type="RefSeq" id="WP_155305031.1">
    <property type="nucleotide sequence ID" value="NZ_AP021875.1"/>
</dbReference>